<dbReference type="InterPro" id="IPR045324">
    <property type="entry name" value="Small_multidrug_res"/>
</dbReference>
<comment type="similarity">
    <text evidence="7 8">Belongs to the drug/metabolite transporter (DMT) superfamily. Small multidrug resistance (SMR) (TC 2.A.7.1) family.</text>
</comment>
<feature type="transmembrane region" description="Helical" evidence="9">
    <location>
        <begin position="84"/>
        <end position="103"/>
    </location>
</feature>
<protein>
    <submittedName>
        <fullName evidence="10">QacE family quaternary ammonium compound efflux SMR transporter</fullName>
    </submittedName>
</protein>
<dbReference type="FunFam" id="1.10.3730.20:FF:000001">
    <property type="entry name" value="Quaternary ammonium compound resistance transporter SugE"/>
    <property type="match status" value="1"/>
</dbReference>
<evidence type="ECO:0000256" key="1">
    <source>
        <dbReference type="ARBA" id="ARBA00004651"/>
    </source>
</evidence>
<evidence type="ECO:0000256" key="7">
    <source>
        <dbReference type="ARBA" id="ARBA00038032"/>
    </source>
</evidence>
<dbReference type="SUPFAM" id="SSF103481">
    <property type="entry name" value="Multidrug resistance efflux transporter EmrE"/>
    <property type="match status" value="1"/>
</dbReference>
<name>A0A7X6JY75_9RHOB</name>
<evidence type="ECO:0000256" key="3">
    <source>
        <dbReference type="ARBA" id="ARBA00022475"/>
    </source>
</evidence>
<reference evidence="10 11" key="1">
    <citation type="submission" date="2020-04" db="EMBL/GenBank/DDBJ databases">
        <authorList>
            <person name="Yoon J."/>
        </authorList>
    </citation>
    <scope>NUCLEOTIDE SEQUENCE [LARGE SCALE GENOMIC DNA]</scope>
    <source>
        <strain evidence="10 11">KMU-115</strain>
    </source>
</reference>
<evidence type="ECO:0000313" key="10">
    <source>
        <dbReference type="EMBL" id="NKX43528.1"/>
    </source>
</evidence>
<dbReference type="Gene3D" id="1.10.3730.20">
    <property type="match status" value="1"/>
</dbReference>
<dbReference type="Pfam" id="PF00893">
    <property type="entry name" value="Multi_Drug_Res"/>
    <property type="match status" value="1"/>
</dbReference>
<evidence type="ECO:0000313" key="11">
    <source>
        <dbReference type="Proteomes" id="UP000526408"/>
    </source>
</evidence>
<dbReference type="InterPro" id="IPR037185">
    <property type="entry name" value="EmrE-like"/>
</dbReference>
<dbReference type="GO" id="GO:0015199">
    <property type="term" value="F:amino-acid betaine transmembrane transporter activity"/>
    <property type="evidence" value="ECO:0007669"/>
    <property type="project" value="TreeGrafter"/>
</dbReference>
<accession>A0A7X6JY75</accession>
<keyword evidence="11" id="KW-1185">Reference proteome</keyword>
<dbReference type="GO" id="GO:0015220">
    <property type="term" value="F:choline transmembrane transporter activity"/>
    <property type="evidence" value="ECO:0007669"/>
    <property type="project" value="TreeGrafter"/>
</dbReference>
<evidence type="ECO:0000256" key="4">
    <source>
        <dbReference type="ARBA" id="ARBA00022692"/>
    </source>
</evidence>
<dbReference type="InterPro" id="IPR000390">
    <property type="entry name" value="Small_drug/metabolite_transptr"/>
</dbReference>
<keyword evidence="2" id="KW-0813">Transport</keyword>
<evidence type="ECO:0000256" key="8">
    <source>
        <dbReference type="RuleBase" id="RU003942"/>
    </source>
</evidence>
<keyword evidence="4 8" id="KW-0812">Transmembrane</keyword>
<sequence>MPWLYLTLAIAGEVVATSALKASDGFTRLWPSLMVVLGYGVAFYLLAQVLRTIPLGIAYAIWSGAGVAAVTLIGWLVYGQRLDGPAVLGIALIVAGVLVLNLWSGAAH</sequence>
<dbReference type="AlphaFoldDB" id="A0A7X6JY75"/>
<comment type="subcellular location">
    <subcellularLocation>
        <location evidence="1 8">Cell membrane</location>
        <topology evidence="1 8">Multi-pass membrane protein</topology>
    </subcellularLocation>
</comment>
<evidence type="ECO:0000256" key="6">
    <source>
        <dbReference type="ARBA" id="ARBA00023136"/>
    </source>
</evidence>
<dbReference type="Proteomes" id="UP000526408">
    <property type="component" value="Unassembled WGS sequence"/>
</dbReference>
<gene>
    <name evidence="10" type="ORF">HCU73_02910</name>
</gene>
<evidence type="ECO:0000256" key="5">
    <source>
        <dbReference type="ARBA" id="ARBA00022989"/>
    </source>
</evidence>
<keyword evidence="6 9" id="KW-0472">Membrane</keyword>
<dbReference type="PANTHER" id="PTHR30561">
    <property type="entry name" value="SMR FAMILY PROTON-DEPENDENT DRUG EFFLUX TRANSPORTER SUGE"/>
    <property type="match status" value="1"/>
</dbReference>
<organism evidence="10 11">
    <name type="scientific">Roseicyclus persicicus</name>
    <dbReference type="NCBI Taxonomy" id="2650661"/>
    <lineage>
        <taxon>Bacteria</taxon>
        <taxon>Pseudomonadati</taxon>
        <taxon>Pseudomonadota</taxon>
        <taxon>Alphaproteobacteria</taxon>
        <taxon>Rhodobacterales</taxon>
        <taxon>Roseobacteraceae</taxon>
        <taxon>Roseicyclus</taxon>
    </lineage>
</organism>
<dbReference type="GO" id="GO:0015297">
    <property type="term" value="F:antiporter activity"/>
    <property type="evidence" value="ECO:0007669"/>
    <property type="project" value="TreeGrafter"/>
</dbReference>
<comment type="caution">
    <text evidence="10">The sequence shown here is derived from an EMBL/GenBank/DDBJ whole genome shotgun (WGS) entry which is preliminary data.</text>
</comment>
<dbReference type="PANTHER" id="PTHR30561:SF1">
    <property type="entry name" value="MULTIDRUG TRANSPORTER EMRE"/>
    <property type="match status" value="1"/>
</dbReference>
<feature type="transmembrane region" description="Helical" evidence="9">
    <location>
        <begin position="29"/>
        <end position="47"/>
    </location>
</feature>
<keyword evidence="5 9" id="KW-1133">Transmembrane helix</keyword>
<dbReference type="EMBL" id="JAAZQQ010000001">
    <property type="protein sequence ID" value="NKX43528.1"/>
    <property type="molecule type" value="Genomic_DNA"/>
</dbReference>
<dbReference type="RefSeq" id="WP_168621891.1">
    <property type="nucleotide sequence ID" value="NZ_JAAZQQ010000001.1"/>
</dbReference>
<dbReference type="GO" id="GO:0031460">
    <property type="term" value="P:glycine betaine transport"/>
    <property type="evidence" value="ECO:0007669"/>
    <property type="project" value="TreeGrafter"/>
</dbReference>
<evidence type="ECO:0000256" key="2">
    <source>
        <dbReference type="ARBA" id="ARBA00022448"/>
    </source>
</evidence>
<dbReference type="GO" id="GO:0005886">
    <property type="term" value="C:plasma membrane"/>
    <property type="evidence" value="ECO:0007669"/>
    <property type="project" value="UniProtKB-SubCell"/>
</dbReference>
<dbReference type="GO" id="GO:1990961">
    <property type="term" value="P:xenobiotic detoxification by transmembrane export across the plasma membrane"/>
    <property type="evidence" value="ECO:0007669"/>
    <property type="project" value="UniProtKB-ARBA"/>
</dbReference>
<proteinExistence type="inferred from homology"/>
<feature type="transmembrane region" description="Helical" evidence="9">
    <location>
        <begin position="59"/>
        <end position="78"/>
    </location>
</feature>
<evidence type="ECO:0000256" key="9">
    <source>
        <dbReference type="SAM" id="Phobius"/>
    </source>
</evidence>
<keyword evidence="3" id="KW-1003">Cell membrane</keyword>